<keyword evidence="7 9" id="KW-1133">Transmembrane helix</keyword>
<organism evidence="10 11">
    <name type="scientific">Mangrovibacter plantisponsor</name>
    <dbReference type="NCBI Taxonomy" id="451513"/>
    <lineage>
        <taxon>Bacteria</taxon>
        <taxon>Pseudomonadati</taxon>
        <taxon>Pseudomonadota</taxon>
        <taxon>Gammaproteobacteria</taxon>
        <taxon>Enterobacterales</taxon>
        <taxon>Enterobacteriaceae</taxon>
        <taxon>Mangrovibacter</taxon>
    </lineage>
</organism>
<feature type="transmembrane region" description="Helical" evidence="9">
    <location>
        <begin position="290"/>
        <end position="315"/>
    </location>
</feature>
<evidence type="ECO:0000256" key="5">
    <source>
        <dbReference type="ARBA" id="ARBA00022679"/>
    </source>
</evidence>
<dbReference type="InterPro" id="IPR029044">
    <property type="entry name" value="Nucleotide-diphossugar_trans"/>
</dbReference>
<reference evidence="10 11" key="1">
    <citation type="submission" date="2018-05" db="EMBL/GenBank/DDBJ databases">
        <title>Genomic Encyclopedia of Type Strains, Phase IV (KMG-IV): sequencing the most valuable type-strain genomes for metagenomic binning, comparative biology and taxonomic classification.</title>
        <authorList>
            <person name="Goeker M."/>
        </authorList>
    </citation>
    <scope>NUCLEOTIDE SEQUENCE [LARGE SCALE GENOMIC DNA]</scope>
    <source>
        <strain evidence="10 11">DSM 19579</strain>
    </source>
</reference>
<dbReference type="Pfam" id="PF13506">
    <property type="entry name" value="Glyco_transf_21"/>
    <property type="match status" value="1"/>
</dbReference>
<name>A0A317QAC9_9ENTR</name>
<proteinExistence type="predicted"/>
<evidence type="ECO:0000313" key="10">
    <source>
        <dbReference type="EMBL" id="PWW12876.1"/>
    </source>
</evidence>
<protein>
    <submittedName>
        <fullName evidence="10">Ceramide glucosyltransferase</fullName>
    </submittedName>
</protein>
<dbReference type="PANTHER" id="PTHR12726">
    <property type="entry name" value="CERAMIDE GLUCOSYLTRANSFERASE"/>
    <property type="match status" value="1"/>
</dbReference>
<evidence type="ECO:0000313" key="11">
    <source>
        <dbReference type="Proteomes" id="UP000246744"/>
    </source>
</evidence>
<evidence type="ECO:0000256" key="7">
    <source>
        <dbReference type="ARBA" id="ARBA00022989"/>
    </source>
</evidence>
<dbReference type="OrthoDB" id="3766716at2"/>
<evidence type="ECO:0000256" key="3">
    <source>
        <dbReference type="ARBA" id="ARBA00004991"/>
    </source>
</evidence>
<dbReference type="GO" id="GO:0006679">
    <property type="term" value="P:glucosylceramide biosynthetic process"/>
    <property type="evidence" value="ECO:0007669"/>
    <property type="project" value="TreeGrafter"/>
</dbReference>
<keyword evidence="11" id="KW-1185">Reference proteome</keyword>
<keyword evidence="4" id="KW-0328">Glycosyltransferase</keyword>
<dbReference type="AlphaFoldDB" id="A0A317QAC9"/>
<dbReference type="Gene3D" id="3.90.550.10">
    <property type="entry name" value="Spore Coat Polysaccharide Biosynthesis Protein SpsA, Chain A"/>
    <property type="match status" value="1"/>
</dbReference>
<keyword evidence="6 9" id="KW-0812">Transmembrane</keyword>
<dbReference type="GO" id="GO:0016020">
    <property type="term" value="C:membrane"/>
    <property type="evidence" value="ECO:0007669"/>
    <property type="project" value="UniProtKB-SubCell"/>
</dbReference>
<sequence length="376" mass="41663">MLILAMLWLFILLVKYLPARIVLAAHATPCDVPACFSNVVVMQPVLSGDPALESVLAANLGQLNGAQFLWLIDDDDQDAGYVARRLQQRYPHAAIHIHYCPPAPEGVNPKAYKLALGYEMVQAEALLVLDDDAILSAPSLARMLGEMGDNTLVTALPWYQAGADTPSRLLAQFVNDNSALTYLPLLPVARPLSINGMCYVLARTTLARAGGFQPIQHQLTDDLALASHLAAQQVTLVQSTATVQVQTSLSNAHHYWRQMHRWFVFAILLMREKNGVTRLAIGLLQGLHPFLLWAMLVLAFGSVMNVGTLVAVLVVRHLVLRNIQLAVQPGIPSRPLYSLLSELLQPLHVLHALVNRTITWRSRRYRIYSNERFVAQ</sequence>
<evidence type="ECO:0000256" key="4">
    <source>
        <dbReference type="ARBA" id="ARBA00022676"/>
    </source>
</evidence>
<dbReference type="EMBL" id="QGTS01000001">
    <property type="protein sequence ID" value="PWW12876.1"/>
    <property type="molecule type" value="Genomic_DNA"/>
</dbReference>
<gene>
    <name evidence="10" type="ORF">DES37_101453</name>
</gene>
<comment type="caution">
    <text evidence="10">The sequence shown here is derived from an EMBL/GenBank/DDBJ whole genome shotgun (WGS) entry which is preliminary data.</text>
</comment>
<evidence type="ECO:0000256" key="9">
    <source>
        <dbReference type="SAM" id="Phobius"/>
    </source>
</evidence>
<dbReference type="Proteomes" id="UP000246744">
    <property type="component" value="Unassembled WGS sequence"/>
</dbReference>
<evidence type="ECO:0000256" key="2">
    <source>
        <dbReference type="ARBA" id="ARBA00004760"/>
    </source>
</evidence>
<dbReference type="InterPro" id="IPR025993">
    <property type="entry name" value="Ceramide_glucosylTrfase"/>
</dbReference>
<dbReference type="RefSeq" id="WP_110024679.1">
    <property type="nucleotide sequence ID" value="NZ_QGTS01000001.1"/>
</dbReference>
<evidence type="ECO:0000256" key="1">
    <source>
        <dbReference type="ARBA" id="ARBA00004141"/>
    </source>
</evidence>
<dbReference type="PANTHER" id="PTHR12726:SF0">
    <property type="entry name" value="CERAMIDE GLUCOSYLTRANSFERASE"/>
    <property type="match status" value="1"/>
</dbReference>
<accession>A0A317QAC9</accession>
<dbReference type="SUPFAM" id="SSF53448">
    <property type="entry name" value="Nucleotide-diphospho-sugar transferases"/>
    <property type="match status" value="1"/>
</dbReference>
<comment type="pathway">
    <text evidence="2">Lipid metabolism; sphingolipid metabolism.</text>
</comment>
<comment type="subcellular location">
    <subcellularLocation>
        <location evidence="1">Membrane</location>
        <topology evidence="1">Multi-pass membrane protein</topology>
    </subcellularLocation>
</comment>
<keyword evidence="5 10" id="KW-0808">Transferase</keyword>
<dbReference type="GO" id="GO:0008120">
    <property type="term" value="F:ceramide glucosyltransferase activity"/>
    <property type="evidence" value="ECO:0007669"/>
    <property type="project" value="TreeGrafter"/>
</dbReference>
<keyword evidence="8 9" id="KW-0472">Membrane</keyword>
<evidence type="ECO:0000256" key="8">
    <source>
        <dbReference type="ARBA" id="ARBA00023136"/>
    </source>
</evidence>
<comment type="pathway">
    <text evidence="3">Sphingolipid metabolism.</text>
</comment>
<evidence type="ECO:0000256" key="6">
    <source>
        <dbReference type="ARBA" id="ARBA00022692"/>
    </source>
</evidence>